<reference evidence="2" key="1">
    <citation type="submission" date="2024-06" db="EMBL/GenBank/DDBJ databases">
        <title>Micromonospora sp. strain HUAS YX12 genome sequences.</title>
        <authorList>
            <person name="Mo P."/>
        </authorList>
    </citation>
    <scope>NUCLEOTIDE SEQUENCE</scope>
    <source>
        <strain evidence="2">HUAS YX12</strain>
    </source>
</reference>
<dbReference type="Pfam" id="PF04149">
    <property type="entry name" value="DUF397"/>
    <property type="match status" value="1"/>
</dbReference>
<feature type="domain" description="DUF397" evidence="1">
    <location>
        <begin position="2"/>
        <end position="54"/>
    </location>
</feature>
<organism evidence="2">
    <name type="scientific">Micromonospora sp. HUAS YX12</name>
    <dbReference type="NCBI Taxonomy" id="3156396"/>
    <lineage>
        <taxon>Bacteria</taxon>
        <taxon>Bacillati</taxon>
        <taxon>Actinomycetota</taxon>
        <taxon>Actinomycetes</taxon>
        <taxon>Micromonosporales</taxon>
        <taxon>Micromonosporaceae</taxon>
        <taxon>Micromonospora</taxon>
    </lineage>
</organism>
<dbReference type="EMBL" id="CP157974">
    <property type="protein sequence ID" value="XBT84980.1"/>
    <property type="molecule type" value="Genomic_DNA"/>
</dbReference>
<protein>
    <submittedName>
        <fullName evidence="2">DUF397 domain-containing protein</fullName>
    </submittedName>
</protein>
<proteinExistence type="predicted"/>
<dbReference type="RefSeq" id="WP_349881118.1">
    <property type="nucleotide sequence ID" value="NZ_CP157974.1"/>
</dbReference>
<evidence type="ECO:0000313" key="2">
    <source>
        <dbReference type="EMBL" id="XBT84980.1"/>
    </source>
</evidence>
<dbReference type="AlphaFoldDB" id="A0AAU7RC83"/>
<dbReference type="InterPro" id="IPR007278">
    <property type="entry name" value="DUF397"/>
</dbReference>
<evidence type="ECO:0000259" key="1">
    <source>
        <dbReference type="Pfam" id="PF04149"/>
    </source>
</evidence>
<name>A0AAU7RC83_9ACTN</name>
<sequence>MTWRKSTRSNGSGNCVEVADNLPGVVGLRDSKDPRGPILAFDPAAWSTFVASVKYETFRN</sequence>
<gene>
    <name evidence="2" type="ORF">ABIH81_15630</name>
</gene>
<accession>A0AAU7RC83</accession>